<feature type="compositionally biased region" description="Basic and acidic residues" evidence="1">
    <location>
        <begin position="322"/>
        <end position="341"/>
    </location>
</feature>
<dbReference type="SUPFAM" id="SSF49899">
    <property type="entry name" value="Concanavalin A-like lectins/glucanases"/>
    <property type="match status" value="1"/>
</dbReference>
<feature type="compositionally biased region" description="Polar residues" evidence="1">
    <location>
        <begin position="224"/>
        <end position="241"/>
    </location>
</feature>
<feature type="compositionally biased region" description="Basic residues" evidence="1">
    <location>
        <begin position="300"/>
        <end position="321"/>
    </location>
</feature>
<feature type="compositionally biased region" description="Basic and acidic residues" evidence="1">
    <location>
        <begin position="362"/>
        <end position="371"/>
    </location>
</feature>
<sequence>MKLTLIFLALTTASNAQLPNLSDFFLQLPVGKGTKMDTIKSDLSLYQSEFFTQKDNAYVFHTPVKPPNAAHSPGTKTVRTELREVQTWQCNSGDHSLKFTAKITSVSPNKQSVIIAQIHDGHVPNLFIRYEQGTLNAFVNRKRHELAPMSLNEVFSMEILSKDAFATVFLNGKQVLQPIQLDTKGAEVYFKAGSYQQATTEDDSADSVAEVYFYDIHIDHENNQSGGAYNYQGSTDTTPTEFSPPPPGDSDEKSDEESEKSDEDSVEPTQNDDSSENTKPVYTNNSAASKESESRSKLKSEKKKNRESKRKQKKLRKQNKQKKNDEKSEDSQAEKKEKISEPTETTTVENFQAGTYNTEAANKSDCKQNIN</sequence>
<evidence type="ECO:0000259" key="3">
    <source>
        <dbReference type="Pfam" id="PF08787"/>
    </source>
</evidence>
<proteinExistence type="predicted"/>
<feature type="chain" id="PRO_5041933471" description="Alginate lyase 2 domain-containing protein" evidence="2">
    <location>
        <begin position="17"/>
        <end position="371"/>
    </location>
</feature>
<comment type="caution">
    <text evidence="4">The sequence shown here is derived from an EMBL/GenBank/DDBJ whole genome shotgun (WGS) entry which is preliminary data.</text>
</comment>
<evidence type="ECO:0000256" key="2">
    <source>
        <dbReference type="SAM" id="SignalP"/>
    </source>
</evidence>
<accession>A0AAD5Y0I1</accession>
<evidence type="ECO:0000313" key="5">
    <source>
        <dbReference type="Proteomes" id="UP001211065"/>
    </source>
</evidence>
<feature type="signal peptide" evidence="2">
    <location>
        <begin position="1"/>
        <end position="16"/>
    </location>
</feature>
<dbReference type="Gene3D" id="2.60.120.200">
    <property type="match status" value="1"/>
</dbReference>
<dbReference type="EMBL" id="JADGJW010000203">
    <property type="protein sequence ID" value="KAJ3221892.1"/>
    <property type="molecule type" value="Genomic_DNA"/>
</dbReference>
<feature type="compositionally biased region" description="Basic and acidic residues" evidence="1">
    <location>
        <begin position="290"/>
        <end position="299"/>
    </location>
</feature>
<feature type="domain" description="Alginate lyase 2" evidence="3">
    <location>
        <begin position="20"/>
        <end position="220"/>
    </location>
</feature>
<feature type="compositionally biased region" description="Polar residues" evidence="1">
    <location>
        <begin position="267"/>
        <end position="288"/>
    </location>
</feature>
<feature type="compositionally biased region" description="Polar residues" evidence="1">
    <location>
        <begin position="342"/>
        <end position="361"/>
    </location>
</feature>
<evidence type="ECO:0000313" key="4">
    <source>
        <dbReference type="EMBL" id="KAJ3221892.1"/>
    </source>
</evidence>
<feature type="region of interest" description="Disordered" evidence="1">
    <location>
        <begin position="224"/>
        <end position="371"/>
    </location>
</feature>
<reference evidence="4" key="1">
    <citation type="submission" date="2020-05" db="EMBL/GenBank/DDBJ databases">
        <title>Phylogenomic resolution of chytrid fungi.</title>
        <authorList>
            <person name="Stajich J.E."/>
            <person name="Amses K."/>
            <person name="Simmons R."/>
            <person name="Seto K."/>
            <person name="Myers J."/>
            <person name="Bonds A."/>
            <person name="Quandt C.A."/>
            <person name="Barry K."/>
            <person name="Liu P."/>
            <person name="Grigoriev I."/>
            <person name="Longcore J.E."/>
            <person name="James T.Y."/>
        </authorList>
    </citation>
    <scope>NUCLEOTIDE SEQUENCE</scope>
    <source>
        <strain evidence="4">JEL0476</strain>
    </source>
</reference>
<dbReference type="Proteomes" id="UP001211065">
    <property type="component" value="Unassembled WGS sequence"/>
</dbReference>
<dbReference type="InterPro" id="IPR013320">
    <property type="entry name" value="ConA-like_dom_sf"/>
</dbReference>
<keyword evidence="5" id="KW-1185">Reference proteome</keyword>
<organism evidence="4 5">
    <name type="scientific">Clydaea vesicula</name>
    <dbReference type="NCBI Taxonomy" id="447962"/>
    <lineage>
        <taxon>Eukaryota</taxon>
        <taxon>Fungi</taxon>
        <taxon>Fungi incertae sedis</taxon>
        <taxon>Chytridiomycota</taxon>
        <taxon>Chytridiomycota incertae sedis</taxon>
        <taxon>Chytridiomycetes</taxon>
        <taxon>Lobulomycetales</taxon>
        <taxon>Lobulomycetaceae</taxon>
        <taxon>Clydaea</taxon>
    </lineage>
</organism>
<keyword evidence="2" id="KW-0732">Signal</keyword>
<dbReference type="AlphaFoldDB" id="A0AAD5Y0I1"/>
<name>A0AAD5Y0I1_9FUNG</name>
<dbReference type="Pfam" id="PF08787">
    <property type="entry name" value="Alginate_lyase2"/>
    <property type="match status" value="1"/>
</dbReference>
<dbReference type="InterPro" id="IPR014895">
    <property type="entry name" value="Alginate_lyase_2"/>
</dbReference>
<protein>
    <recommendedName>
        <fullName evidence="3">Alginate lyase 2 domain-containing protein</fullName>
    </recommendedName>
</protein>
<feature type="compositionally biased region" description="Acidic residues" evidence="1">
    <location>
        <begin position="252"/>
        <end position="266"/>
    </location>
</feature>
<gene>
    <name evidence="4" type="ORF">HK099_002998</name>
</gene>
<evidence type="ECO:0000256" key="1">
    <source>
        <dbReference type="SAM" id="MobiDB-lite"/>
    </source>
</evidence>